<comment type="catalytic activity">
    <reaction evidence="1">
        <text>a beta-lactam + H2O = a substituted beta-amino acid</text>
        <dbReference type="Rhea" id="RHEA:20401"/>
        <dbReference type="ChEBI" id="CHEBI:15377"/>
        <dbReference type="ChEBI" id="CHEBI:35627"/>
        <dbReference type="ChEBI" id="CHEBI:140347"/>
        <dbReference type="EC" id="3.5.2.6"/>
    </reaction>
</comment>
<evidence type="ECO:0000256" key="6">
    <source>
        <dbReference type="ARBA" id="ARBA00023251"/>
    </source>
</evidence>
<dbReference type="EMBL" id="JBBEUB010000001">
    <property type="protein sequence ID" value="MEJ2900897.1"/>
    <property type="molecule type" value="Genomic_DNA"/>
</dbReference>
<evidence type="ECO:0000313" key="10">
    <source>
        <dbReference type="Proteomes" id="UP001378956"/>
    </source>
</evidence>
<reference evidence="9 10" key="1">
    <citation type="submission" date="2024-03" db="EMBL/GenBank/DDBJ databases">
        <title>Sequence of Lycoming College Course Isolates.</title>
        <authorList>
            <person name="Plotts O."/>
            <person name="Newman J."/>
        </authorList>
    </citation>
    <scope>NUCLEOTIDE SEQUENCE [LARGE SCALE GENOMIC DNA]</scope>
    <source>
        <strain evidence="9 10">CJB-3</strain>
    </source>
</reference>
<proteinExistence type="inferred from homology"/>
<evidence type="ECO:0000256" key="1">
    <source>
        <dbReference type="ARBA" id="ARBA00001526"/>
    </source>
</evidence>
<feature type="domain" description="Penicillin-binding protein transpeptidase" evidence="8">
    <location>
        <begin position="66"/>
        <end position="252"/>
    </location>
</feature>
<keyword evidence="6" id="KW-0046">Antibiotic resistance</keyword>
<organism evidence="9 10">
    <name type="scientific">Pedobacter panaciterrae</name>
    <dbReference type="NCBI Taxonomy" id="363849"/>
    <lineage>
        <taxon>Bacteria</taxon>
        <taxon>Pseudomonadati</taxon>
        <taxon>Bacteroidota</taxon>
        <taxon>Sphingobacteriia</taxon>
        <taxon>Sphingobacteriales</taxon>
        <taxon>Sphingobacteriaceae</taxon>
        <taxon>Pedobacter</taxon>
    </lineage>
</organism>
<dbReference type="SUPFAM" id="SSF56601">
    <property type="entry name" value="beta-lactamase/transpeptidase-like"/>
    <property type="match status" value="1"/>
</dbReference>
<accession>A0ABU8NF60</accession>
<sequence length="273" mass="31622">MKRFLLVALYMLAISPVVFCQSKQTIVRSDFKKYFDECGVEGGIAIYDYKKHQWILSDTINTRRETLPASTFKIINMLIALETGTIPNENYMVKWPGKTDTTKYGYRPEIYHDISVKNAFEVSAGWAFIELAKKIDRSVYKKYLTQCGYGNAGLSEPDADFWNFGPLGISPVSQVEFLKKLYDGKLPFSKKNMDIVKRVMISEQNKTYTIRSKTGWTMADQINTGWWVGYVEKQNDVYFFATRLLQDRKNNRPDFSECRKKITGSVMKDLKIM</sequence>
<evidence type="ECO:0000256" key="5">
    <source>
        <dbReference type="ARBA" id="ARBA00022801"/>
    </source>
</evidence>
<keyword evidence="10" id="KW-1185">Reference proteome</keyword>
<comment type="caution">
    <text evidence="9">The sequence shown here is derived from an EMBL/GenBank/DDBJ whole genome shotgun (WGS) entry which is preliminary data.</text>
</comment>
<dbReference type="InterPro" id="IPR012338">
    <property type="entry name" value="Beta-lactam/transpept-like"/>
</dbReference>
<feature type="chain" id="PRO_5046120119" description="beta-lactamase" evidence="7">
    <location>
        <begin position="21"/>
        <end position="273"/>
    </location>
</feature>
<protein>
    <recommendedName>
        <fullName evidence="3">beta-lactamase</fullName>
        <ecNumber evidence="3">3.5.2.6</ecNumber>
    </recommendedName>
</protein>
<dbReference type="PANTHER" id="PTHR30627:SF6">
    <property type="entry name" value="BETA-LACTAMASE YBXI-RELATED"/>
    <property type="match status" value="1"/>
</dbReference>
<name>A0ABU8NF60_9SPHI</name>
<dbReference type="Gene3D" id="3.40.710.10">
    <property type="entry name" value="DD-peptidase/beta-lactamase superfamily"/>
    <property type="match status" value="1"/>
</dbReference>
<keyword evidence="5" id="KW-0378">Hydrolase</keyword>
<keyword evidence="4 7" id="KW-0732">Signal</keyword>
<evidence type="ECO:0000256" key="3">
    <source>
        <dbReference type="ARBA" id="ARBA00012865"/>
    </source>
</evidence>
<evidence type="ECO:0000256" key="2">
    <source>
        <dbReference type="ARBA" id="ARBA00007898"/>
    </source>
</evidence>
<dbReference type="EC" id="3.5.2.6" evidence="3"/>
<comment type="similarity">
    <text evidence="2">Belongs to the class-D beta-lactamase family.</text>
</comment>
<feature type="signal peptide" evidence="7">
    <location>
        <begin position="1"/>
        <end position="20"/>
    </location>
</feature>
<dbReference type="InterPro" id="IPR050515">
    <property type="entry name" value="Beta-lactam/transpept"/>
</dbReference>
<evidence type="ECO:0000259" key="8">
    <source>
        <dbReference type="Pfam" id="PF00905"/>
    </source>
</evidence>
<dbReference type="InterPro" id="IPR001460">
    <property type="entry name" value="PCN-bd_Tpept"/>
</dbReference>
<gene>
    <name evidence="9" type="ORF">WAE58_00585</name>
</gene>
<evidence type="ECO:0000256" key="4">
    <source>
        <dbReference type="ARBA" id="ARBA00022729"/>
    </source>
</evidence>
<dbReference type="Pfam" id="PF00905">
    <property type="entry name" value="Transpeptidase"/>
    <property type="match status" value="1"/>
</dbReference>
<dbReference type="PANTHER" id="PTHR30627">
    <property type="entry name" value="PEPTIDOGLYCAN D,D-TRANSPEPTIDASE"/>
    <property type="match status" value="1"/>
</dbReference>
<evidence type="ECO:0000256" key="7">
    <source>
        <dbReference type="SAM" id="SignalP"/>
    </source>
</evidence>
<evidence type="ECO:0000313" key="9">
    <source>
        <dbReference type="EMBL" id="MEJ2900897.1"/>
    </source>
</evidence>
<dbReference type="Proteomes" id="UP001378956">
    <property type="component" value="Unassembled WGS sequence"/>
</dbReference>